<evidence type="ECO:0000256" key="1">
    <source>
        <dbReference type="ARBA" id="ARBA00001974"/>
    </source>
</evidence>
<dbReference type="InterPro" id="IPR055178">
    <property type="entry name" value="RsdA/BaiN/AoA(So)-like_dom"/>
</dbReference>
<dbReference type="InterPro" id="IPR004792">
    <property type="entry name" value="BaiN-like"/>
</dbReference>
<accession>A0A3D4VA56</accession>
<comment type="caution">
    <text evidence="7">The sequence shown here is derived from an EMBL/GenBank/DDBJ whole genome shotgun (WGS) entry which is preliminary data.</text>
</comment>
<name>A0A3D4VA56_9BACT</name>
<dbReference type="InterPro" id="IPR023166">
    <property type="entry name" value="BaiN-like_dom_sf"/>
</dbReference>
<evidence type="ECO:0000259" key="6">
    <source>
        <dbReference type="Pfam" id="PF22780"/>
    </source>
</evidence>
<feature type="domain" description="RsdA/BaiN/AoA(So)-like insert" evidence="6">
    <location>
        <begin position="191"/>
        <end position="349"/>
    </location>
</feature>
<organism evidence="7 8">
    <name type="scientific">Gemmatimonas aurantiaca</name>
    <dbReference type="NCBI Taxonomy" id="173480"/>
    <lineage>
        <taxon>Bacteria</taxon>
        <taxon>Pseudomonadati</taxon>
        <taxon>Gemmatimonadota</taxon>
        <taxon>Gemmatimonadia</taxon>
        <taxon>Gemmatimonadales</taxon>
        <taxon>Gemmatimonadaceae</taxon>
        <taxon>Gemmatimonas</taxon>
    </lineage>
</organism>
<evidence type="ECO:0000313" key="8">
    <source>
        <dbReference type="Proteomes" id="UP000264071"/>
    </source>
</evidence>
<dbReference type="Proteomes" id="UP000264071">
    <property type="component" value="Unassembled WGS sequence"/>
</dbReference>
<dbReference type="PRINTS" id="PR00368">
    <property type="entry name" value="FADPNR"/>
</dbReference>
<dbReference type="EMBL" id="DPIY01000010">
    <property type="protein sequence ID" value="HCT57622.1"/>
    <property type="molecule type" value="Genomic_DNA"/>
</dbReference>
<dbReference type="SUPFAM" id="SSF160996">
    <property type="entry name" value="HI0933 insert domain-like"/>
    <property type="match status" value="1"/>
</dbReference>
<keyword evidence="2" id="KW-0285">Flavoprotein</keyword>
<comment type="cofactor">
    <cofactor evidence="1">
        <name>FAD</name>
        <dbReference type="ChEBI" id="CHEBI:57692"/>
    </cofactor>
</comment>
<feature type="domain" description="RsdA/BaiN/AoA(So)-like Rossmann fold-like" evidence="5">
    <location>
        <begin position="3"/>
        <end position="402"/>
    </location>
</feature>
<sequence length="416" mass="44426">MRRVVVIGAGAAGTMASIFAATAGAETILLERTRDGGRKILISGGGRCNVLPSQLDESRFVTDSSPNTLRKIVRAWPLAEQIAFFEQEVGIALEEEVESAKLFPASHKARDVRDGLLALATRRGVDLRTDTQVTDIVREGEGWSVHTTTEPPLHADAVIVATGGLSVPNTGSDGTGLRLLTKLGHVIHPTYAALTPITADHSPFAELSGISLEVTLAARDATRSASATGGFLFTHRGYSGPSVLNVSHVVVRSRQETSPPDATVRVRWTAHDDAAWETLLKPQGTRQVSTVVRNEMPERLSAVLLAQARVEPTRLLAELTREERKRLIETLVRGALPWNGDEGYKKAEVTGGGVRLSEIDPRTMQSRLHTGLYLCGEVLDAFGPIGGYNFLWAWATGRAAGTAAGTAVTSASSASS</sequence>
<keyword evidence="3" id="KW-0274">FAD</keyword>
<dbReference type="Gene3D" id="2.40.30.10">
    <property type="entry name" value="Translation factors"/>
    <property type="match status" value="1"/>
</dbReference>
<dbReference type="Pfam" id="PF03486">
    <property type="entry name" value="HI0933_like"/>
    <property type="match status" value="1"/>
</dbReference>
<dbReference type="NCBIfam" id="TIGR00275">
    <property type="entry name" value="aminoacetone oxidase family FAD-binding enzyme"/>
    <property type="match status" value="1"/>
</dbReference>
<dbReference type="OMA" id="RCNFTNM"/>
<evidence type="ECO:0000256" key="2">
    <source>
        <dbReference type="ARBA" id="ARBA00022630"/>
    </source>
</evidence>
<feature type="chain" id="PRO_5017599723" evidence="4">
    <location>
        <begin position="21"/>
        <end position="416"/>
    </location>
</feature>
<evidence type="ECO:0000256" key="3">
    <source>
        <dbReference type="ARBA" id="ARBA00022827"/>
    </source>
</evidence>
<evidence type="ECO:0000256" key="4">
    <source>
        <dbReference type="SAM" id="SignalP"/>
    </source>
</evidence>
<dbReference type="AlphaFoldDB" id="A0A3D4VA56"/>
<evidence type="ECO:0000313" key="7">
    <source>
        <dbReference type="EMBL" id="HCT57622.1"/>
    </source>
</evidence>
<keyword evidence="4" id="KW-0732">Signal</keyword>
<dbReference type="Pfam" id="PF22780">
    <property type="entry name" value="HI0933_like_1st"/>
    <property type="match status" value="1"/>
</dbReference>
<dbReference type="InterPro" id="IPR057661">
    <property type="entry name" value="RsdA/BaiN/AoA(So)_Rossmann"/>
</dbReference>
<dbReference type="Gene3D" id="3.50.50.60">
    <property type="entry name" value="FAD/NAD(P)-binding domain"/>
    <property type="match status" value="1"/>
</dbReference>
<dbReference type="SUPFAM" id="SSF51905">
    <property type="entry name" value="FAD/NAD(P)-binding domain"/>
    <property type="match status" value="1"/>
</dbReference>
<dbReference type="InterPro" id="IPR036188">
    <property type="entry name" value="FAD/NAD-bd_sf"/>
</dbReference>
<dbReference type="PANTHER" id="PTHR42887">
    <property type="entry name" value="OS12G0638800 PROTEIN"/>
    <property type="match status" value="1"/>
</dbReference>
<evidence type="ECO:0000259" key="5">
    <source>
        <dbReference type="Pfam" id="PF03486"/>
    </source>
</evidence>
<protein>
    <submittedName>
        <fullName evidence="7">Aminoacetone oxidase family FAD-binding enzyme</fullName>
    </submittedName>
</protein>
<proteinExistence type="predicted"/>
<reference evidence="7 8" key="1">
    <citation type="journal article" date="2018" name="Nat. Biotechnol.">
        <title>A standardized bacterial taxonomy based on genome phylogeny substantially revises the tree of life.</title>
        <authorList>
            <person name="Parks D.H."/>
            <person name="Chuvochina M."/>
            <person name="Waite D.W."/>
            <person name="Rinke C."/>
            <person name="Skarshewski A."/>
            <person name="Chaumeil P.A."/>
            <person name="Hugenholtz P."/>
        </authorList>
    </citation>
    <scope>NUCLEOTIDE SEQUENCE [LARGE SCALE GENOMIC DNA]</scope>
    <source>
        <strain evidence="7">UBA8844</strain>
    </source>
</reference>
<dbReference type="PRINTS" id="PR00411">
    <property type="entry name" value="PNDRDTASEI"/>
</dbReference>
<dbReference type="Gene3D" id="1.10.8.260">
    <property type="entry name" value="HI0933 insert domain-like"/>
    <property type="match status" value="1"/>
</dbReference>
<dbReference type="PANTHER" id="PTHR42887:SF2">
    <property type="entry name" value="OS12G0638800 PROTEIN"/>
    <property type="match status" value="1"/>
</dbReference>
<feature type="signal peptide" evidence="4">
    <location>
        <begin position="1"/>
        <end position="20"/>
    </location>
</feature>
<gene>
    <name evidence="7" type="ORF">DGD08_10525</name>
</gene>